<keyword evidence="1" id="KW-0175">Coiled coil</keyword>
<name>A0A8S5VGY9_9CAUD</name>
<protein>
    <submittedName>
        <fullName evidence="2">Uncharacterized protein</fullName>
    </submittedName>
</protein>
<sequence>MRDKMIKEMTNRIRNMKEVIDQLEESMETISRAIMENNAAYSERVLDMQSKLAFKEVTPMEHEMLYVQSTIVNQQFAAFTNGKSMYDERLEFETKELRENKFGEKVLFHYAMLYHINVRLMDFFIKDLVAFIMRTTELNDYHYNMMFRKSELELEFSLLLKSLFNSKNKAETIKENYNKVFTADECSLYMYYISRSQLFNEKDTKAVLDTLNKVETISNFVKNGF</sequence>
<reference evidence="2" key="1">
    <citation type="journal article" date="2021" name="Proc. Natl. Acad. Sci. U.S.A.">
        <title>A Catalog of Tens of Thousands of Viruses from Human Metagenomes Reveals Hidden Associations with Chronic Diseases.</title>
        <authorList>
            <person name="Tisza M.J."/>
            <person name="Buck C.B."/>
        </authorList>
    </citation>
    <scope>NUCLEOTIDE SEQUENCE</scope>
    <source>
        <strain evidence="2">CtkfK18</strain>
    </source>
</reference>
<accession>A0A8S5VGY9</accession>
<dbReference type="EMBL" id="BK016265">
    <property type="protein sequence ID" value="DAG06042.1"/>
    <property type="molecule type" value="Genomic_DNA"/>
</dbReference>
<proteinExistence type="predicted"/>
<organism evidence="2">
    <name type="scientific">Myoviridae sp. ctkfK18</name>
    <dbReference type="NCBI Taxonomy" id="2825165"/>
    <lineage>
        <taxon>Viruses</taxon>
        <taxon>Duplodnaviria</taxon>
        <taxon>Heunggongvirae</taxon>
        <taxon>Uroviricota</taxon>
        <taxon>Caudoviricetes</taxon>
    </lineage>
</organism>
<evidence type="ECO:0000256" key="1">
    <source>
        <dbReference type="SAM" id="Coils"/>
    </source>
</evidence>
<evidence type="ECO:0000313" key="2">
    <source>
        <dbReference type="EMBL" id="DAG06042.1"/>
    </source>
</evidence>
<feature type="coiled-coil region" evidence="1">
    <location>
        <begin position="6"/>
        <end position="40"/>
    </location>
</feature>